<accession>A0A382VNS8</accession>
<dbReference type="Gene3D" id="1.10.287.610">
    <property type="entry name" value="Helix hairpin bin"/>
    <property type="match status" value="1"/>
</dbReference>
<feature type="non-terminal residue" evidence="1">
    <location>
        <position position="67"/>
    </location>
</feature>
<protein>
    <recommendedName>
        <fullName evidence="2">NAD-dependent DNA ligase adenylation domain-containing protein</fullName>
    </recommendedName>
</protein>
<proteinExistence type="predicted"/>
<dbReference type="AlphaFoldDB" id="A0A382VNS8"/>
<sequence>MLVHSCLYYELDAELISDAQFDAWALELATLLNENPDVYSDRFDQYFIDWTGDTGMHFNHRDPWVLS</sequence>
<reference evidence="1" key="1">
    <citation type="submission" date="2018-05" db="EMBL/GenBank/DDBJ databases">
        <authorList>
            <person name="Lanie J.A."/>
            <person name="Ng W.-L."/>
            <person name="Kazmierczak K.M."/>
            <person name="Andrzejewski T.M."/>
            <person name="Davidsen T.M."/>
            <person name="Wayne K.J."/>
            <person name="Tettelin H."/>
            <person name="Glass J.I."/>
            <person name="Rusch D."/>
            <person name="Podicherti R."/>
            <person name="Tsui H.-C.T."/>
            <person name="Winkler M.E."/>
        </authorList>
    </citation>
    <scope>NUCLEOTIDE SEQUENCE</scope>
</reference>
<dbReference type="EMBL" id="UINC01153385">
    <property type="protein sequence ID" value="SVD48084.1"/>
    <property type="molecule type" value="Genomic_DNA"/>
</dbReference>
<dbReference type="Pfam" id="PF22745">
    <property type="entry name" value="Nlig-Ia"/>
    <property type="match status" value="1"/>
</dbReference>
<dbReference type="SUPFAM" id="SSF56091">
    <property type="entry name" value="DNA ligase/mRNA capping enzyme, catalytic domain"/>
    <property type="match status" value="1"/>
</dbReference>
<evidence type="ECO:0000313" key="1">
    <source>
        <dbReference type="EMBL" id="SVD48084.1"/>
    </source>
</evidence>
<evidence type="ECO:0008006" key="2">
    <source>
        <dbReference type="Google" id="ProtNLM"/>
    </source>
</evidence>
<gene>
    <name evidence="1" type="ORF">METZ01_LOCUS400938</name>
</gene>
<name>A0A382VNS8_9ZZZZ</name>
<organism evidence="1">
    <name type="scientific">marine metagenome</name>
    <dbReference type="NCBI Taxonomy" id="408172"/>
    <lineage>
        <taxon>unclassified sequences</taxon>
        <taxon>metagenomes</taxon>
        <taxon>ecological metagenomes</taxon>
    </lineage>
</organism>